<organism evidence="2 3">
    <name type="scientific">Anncaliia algerae PRA339</name>
    <dbReference type="NCBI Taxonomy" id="1288291"/>
    <lineage>
        <taxon>Eukaryota</taxon>
        <taxon>Fungi</taxon>
        <taxon>Fungi incertae sedis</taxon>
        <taxon>Microsporidia</taxon>
        <taxon>Tubulinosematoidea</taxon>
        <taxon>Tubulinosematidae</taxon>
        <taxon>Anncaliia</taxon>
    </lineage>
</organism>
<accession>A0A059EWD2</accession>
<keyword evidence="3" id="KW-1185">Reference proteome</keyword>
<dbReference type="EMBL" id="KK365321">
    <property type="protein sequence ID" value="KCZ79225.1"/>
    <property type="molecule type" value="Genomic_DNA"/>
</dbReference>
<reference evidence="2 3" key="2">
    <citation type="submission" date="2014-03" db="EMBL/GenBank/DDBJ databases">
        <title>The Genome Sequence of Anncaliia algerae insect isolate PRA339.</title>
        <authorList>
            <consortium name="The Broad Institute Genome Sequencing Platform"/>
            <consortium name="The Broad Institute Genome Sequencing Center for Infectious Disease"/>
            <person name="Cuomo C."/>
            <person name="Becnel J."/>
            <person name="Sanscrainte N."/>
            <person name="Walker B."/>
            <person name="Young S.K."/>
            <person name="Zeng Q."/>
            <person name="Gargeya S."/>
            <person name="Fitzgerald M."/>
            <person name="Haas B."/>
            <person name="Abouelleil A."/>
            <person name="Alvarado L."/>
            <person name="Arachchi H.M."/>
            <person name="Berlin A.M."/>
            <person name="Chapman S.B."/>
            <person name="Dewar J."/>
            <person name="Goldberg J."/>
            <person name="Griggs A."/>
            <person name="Gujja S."/>
            <person name="Hansen M."/>
            <person name="Howarth C."/>
            <person name="Imamovic A."/>
            <person name="Larimer J."/>
            <person name="McCowan C."/>
            <person name="Murphy C."/>
            <person name="Neiman D."/>
            <person name="Pearson M."/>
            <person name="Priest M."/>
            <person name="Roberts A."/>
            <person name="Saif S."/>
            <person name="Shea T."/>
            <person name="Sisk P."/>
            <person name="Sykes S."/>
            <person name="Wortman J."/>
            <person name="Nusbaum C."/>
            <person name="Birren B."/>
        </authorList>
    </citation>
    <scope>NUCLEOTIDE SEQUENCE [LARGE SCALE GENOMIC DNA]</scope>
    <source>
        <strain evidence="2 3">PRA339</strain>
    </source>
</reference>
<dbReference type="VEuPathDB" id="MicrosporidiaDB:H312_03389"/>
<gene>
    <name evidence="2" type="ORF">H312_03389</name>
</gene>
<sequence length="59" mass="7282">MDLIKCAKKCIFNSKKRYYLNFCLHHINKHVSYLKQFTSKIFQLLCCFIYVFIWRRNAT</sequence>
<evidence type="ECO:0000256" key="1">
    <source>
        <dbReference type="SAM" id="Phobius"/>
    </source>
</evidence>
<dbReference type="HOGENOM" id="CLU_2960282_0_0_1"/>
<keyword evidence="1" id="KW-1133">Transmembrane helix</keyword>
<keyword evidence="1" id="KW-0812">Transmembrane</keyword>
<dbReference type="AlphaFoldDB" id="A0A059EWD2"/>
<protein>
    <submittedName>
        <fullName evidence="2">Uncharacterized protein</fullName>
    </submittedName>
</protein>
<evidence type="ECO:0000313" key="2">
    <source>
        <dbReference type="EMBL" id="KCZ79225.1"/>
    </source>
</evidence>
<keyword evidence="1" id="KW-0472">Membrane</keyword>
<name>A0A059EWD2_9MICR</name>
<evidence type="ECO:0000313" key="3">
    <source>
        <dbReference type="Proteomes" id="UP000030655"/>
    </source>
</evidence>
<reference evidence="3" key="1">
    <citation type="submission" date="2013-02" db="EMBL/GenBank/DDBJ databases">
        <authorList>
            <consortium name="The Broad Institute Genome Sequencing Platform"/>
            <person name="Cuomo C."/>
            <person name="Becnel J."/>
            <person name="Sanscrainte N."/>
            <person name="Walker B."/>
            <person name="Young S.K."/>
            <person name="Zeng Q."/>
            <person name="Gargeya S."/>
            <person name="Fitzgerald M."/>
            <person name="Haas B."/>
            <person name="Abouelleil A."/>
            <person name="Alvarado L."/>
            <person name="Arachchi H.M."/>
            <person name="Berlin A.M."/>
            <person name="Chapman S.B."/>
            <person name="Dewar J."/>
            <person name="Goldberg J."/>
            <person name="Griggs A."/>
            <person name="Gujja S."/>
            <person name="Hansen M."/>
            <person name="Howarth C."/>
            <person name="Imamovic A."/>
            <person name="Larimer J."/>
            <person name="McCowan C."/>
            <person name="Murphy C."/>
            <person name="Neiman D."/>
            <person name="Pearson M."/>
            <person name="Priest M."/>
            <person name="Roberts A."/>
            <person name="Saif S."/>
            <person name="Shea T."/>
            <person name="Sisk P."/>
            <person name="Sykes S."/>
            <person name="Wortman J."/>
            <person name="Nusbaum C."/>
            <person name="Birren B."/>
        </authorList>
    </citation>
    <scope>NUCLEOTIDE SEQUENCE [LARGE SCALE GENOMIC DNA]</scope>
    <source>
        <strain evidence="3">PRA339</strain>
    </source>
</reference>
<dbReference type="Proteomes" id="UP000030655">
    <property type="component" value="Unassembled WGS sequence"/>
</dbReference>
<proteinExistence type="predicted"/>
<feature type="transmembrane region" description="Helical" evidence="1">
    <location>
        <begin position="37"/>
        <end position="54"/>
    </location>
</feature>